<keyword evidence="1" id="KW-0677">Repeat</keyword>
<dbReference type="InterPro" id="IPR056125">
    <property type="entry name" value="DUF7708"/>
</dbReference>
<dbReference type="Gene3D" id="3.40.50.300">
    <property type="entry name" value="P-loop containing nucleotide triphosphate hydrolases"/>
    <property type="match status" value="1"/>
</dbReference>
<gene>
    <name evidence="5" type="ORF">N0V91_003932</name>
</gene>
<feature type="domain" description="DUF7708" evidence="3">
    <location>
        <begin position="3"/>
        <end position="137"/>
    </location>
</feature>
<dbReference type="Proteomes" id="UP001140510">
    <property type="component" value="Unassembled WGS sequence"/>
</dbReference>
<dbReference type="InterPro" id="IPR054471">
    <property type="entry name" value="GPIID_WHD"/>
</dbReference>
<evidence type="ECO:0000259" key="3">
    <source>
        <dbReference type="Pfam" id="PF24809"/>
    </source>
</evidence>
<dbReference type="OrthoDB" id="21416at2759"/>
<dbReference type="Pfam" id="PF22939">
    <property type="entry name" value="WHD_GPIID"/>
    <property type="match status" value="1"/>
</dbReference>
<dbReference type="InterPro" id="IPR027417">
    <property type="entry name" value="P-loop_NTPase"/>
</dbReference>
<feature type="domain" description="GPI inositol-deacylase winged helix" evidence="2">
    <location>
        <begin position="517"/>
        <end position="588"/>
    </location>
</feature>
<evidence type="ECO:0000256" key="1">
    <source>
        <dbReference type="ARBA" id="ARBA00022737"/>
    </source>
</evidence>
<keyword evidence="6" id="KW-1185">Reference proteome</keyword>
<evidence type="ECO:0000313" key="5">
    <source>
        <dbReference type="EMBL" id="KAJ4407348.1"/>
    </source>
</evidence>
<evidence type="ECO:0000259" key="4">
    <source>
        <dbReference type="Pfam" id="PF24883"/>
    </source>
</evidence>
<dbReference type="Pfam" id="PF24883">
    <property type="entry name" value="NPHP3_N"/>
    <property type="match status" value="1"/>
</dbReference>
<comment type="caution">
    <text evidence="5">The sequence shown here is derived from an EMBL/GenBank/DDBJ whole genome shotgun (WGS) entry which is preliminary data.</text>
</comment>
<sequence length="830" mass="94924">MDQFGKVIEVFLNAHQFVAFVWGPMKFLLVTASAYIDQFETLLDAYEKIGEQIPLLEQYKRLFSKDDQLKGALENMYVDILDFHESALQFFRDKADSGGLTRFFRSMWKNFDTKFQGILTNLARHKSFVENCVQVAQFQLYQEDVSDLRAVNASRFQQYQLDVVELKAKLDKAVAEEEAKKLKAVLQWLAAGEHSQQDHEAHQKIRQSYPSTTHWILENADVEQWVRADFPARSVMWLHGIPGAGALRFQPASMSVLLTRLGKTILASAIIDACDVVKDSSTAFFYCHDDDQASNSAVGILKGITQQLLTQNIHSLPACHTRYTSSGEPVLRSVSHTAKTLEDLCTILPKMYIIIDGLDECEPVERKQTIDCLMDIFCQCEKTNPGKLRLLFVSQNYADIKRGLSSPSRPATHIIQLSDKDNEGDINSYVRYWVGAIATKFSPFNDDMVQYLQRLTVHNAKGMFLYAKLVLQDLHAQPTREKVLEGIKDDNFPVGLKGAYERIRSMKNVASPPEWEKTKKLLGWMICAKRQLTWKEMQVALSIDVDGQSIEYDDRRFRRHIHDVCGSLVLLNGDRVSLVHSTAKTYITTVMDDIHTPSIECELAALCLRYLTFPCFDIDAIDDPLDLKEEILNGHLAFQDYAVAKWYHHVNAFISSGPKFMKESTSRDRYLEDMCIAVKDFMSQYSDANWSQGLVEACRTNCTSFEGLPVHNGLLLLTSHIYTVQKKGFDARHEVSIKSLAEALQRNRELLEKLPASKQFTKEDLARYSRYYDSERLFKCTKITCRYFSEGFKDSKARKKHVNIHERPFHCEVLDCLGAEGFTNHGDLQR</sequence>
<accession>A0A9W8ZFK8</accession>
<dbReference type="PANTHER" id="PTHR10039:SF14">
    <property type="entry name" value="NACHT DOMAIN-CONTAINING PROTEIN"/>
    <property type="match status" value="1"/>
</dbReference>
<protein>
    <recommendedName>
        <fullName evidence="7">C2H2-type domain-containing protein</fullName>
    </recommendedName>
</protein>
<dbReference type="AlphaFoldDB" id="A0A9W8ZFK8"/>
<evidence type="ECO:0000259" key="2">
    <source>
        <dbReference type="Pfam" id="PF22939"/>
    </source>
</evidence>
<dbReference type="EMBL" id="JAPEVA010000021">
    <property type="protein sequence ID" value="KAJ4407348.1"/>
    <property type="molecule type" value="Genomic_DNA"/>
</dbReference>
<organism evidence="5 6">
    <name type="scientific">Didymella pomorum</name>
    <dbReference type="NCBI Taxonomy" id="749634"/>
    <lineage>
        <taxon>Eukaryota</taxon>
        <taxon>Fungi</taxon>
        <taxon>Dikarya</taxon>
        <taxon>Ascomycota</taxon>
        <taxon>Pezizomycotina</taxon>
        <taxon>Dothideomycetes</taxon>
        <taxon>Pleosporomycetidae</taxon>
        <taxon>Pleosporales</taxon>
        <taxon>Pleosporineae</taxon>
        <taxon>Didymellaceae</taxon>
        <taxon>Didymella</taxon>
    </lineage>
</organism>
<name>A0A9W8ZFK8_9PLEO</name>
<proteinExistence type="predicted"/>
<reference evidence="5" key="1">
    <citation type="submission" date="2022-10" db="EMBL/GenBank/DDBJ databases">
        <title>Tapping the CABI collections for fungal endophytes: first genome assemblies for Collariella, Neodidymelliopsis, Ascochyta clinopodiicola, Didymella pomorum, Didymosphaeria variabile, Neocosmospora piperis and Neocucurbitaria cava.</title>
        <authorList>
            <person name="Hill R."/>
        </authorList>
    </citation>
    <scope>NUCLEOTIDE SEQUENCE</scope>
    <source>
        <strain evidence="5">IMI 355091</strain>
    </source>
</reference>
<feature type="domain" description="Nephrocystin 3-like N-terminal" evidence="4">
    <location>
        <begin position="262"/>
        <end position="394"/>
    </location>
</feature>
<dbReference type="InterPro" id="IPR056884">
    <property type="entry name" value="NPHP3-like_N"/>
</dbReference>
<dbReference type="PANTHER" id="PTHR10039">
    <property type="entry name" value="AMELOGENIN"/>
    <property type="match status" value="1"/>
</dbReference>
<evidence type="ECO:0008006" key="7">
    <source>
        <dbReference type="Google" id="ProtNLM"/>
    </source>
</evidence>
<evidence type="ECO:0000313" key="6">
    <source>
        <dbReference type="Proteomes" id="UP001140510"/>
    </source>
</evidence>
<dbReference type="Pfam" id="PF24809">
    <property type="entry name" value="DUF7708"/>
    <property type="match status" value="1"/>
</dbReference>